<dbReference type="InterPro" id="IPR036264">
    <property type="entry name" value="Bact_exopeptidase_dim_dom"/>
</dbReference>
<dbReference type="InterPro" id="IPR017145">
    <property type="entry name" value="Aminobenzoyl-glu_utiliz_pB"/>
</dbReference>
<proteinExistence type="predicted"/>
<dbReference type="PANTHER" id="PTHR30575">
    <property type="entry name" value="PEPTIDASE M20"/>
    <property type="match status" value="1"/>
</dbReference>
<dbReference type="InterPro" id="IPR017439">
    <property type="entry name" value="Amidohydrolase"/>
</dbReference>
<feature type="region of interest" description="Disordered" evidence="1">
    <location>
        <begin position="455"/>
        <end position="477"/>
    </location>
</feature>
<dbReference type="RefSeq" id="WP_273844112.1">
    <property type="nucleotide sequence ID" value="NZ_JAQQWT010000008.1"/>
</dbReference>
<evidence type="ECO:0000259" key="2">
    <source>
        <dbReference type="Pfam" id="PF07687"/>
    </source>
</evidence>
<evidence type="ECO:0000313" key="3">
    <source>
        <dbReference type="EMBL" id="MFC0560637.1"/>
    </source>
</evidence>
<dbReference type="SUPFAM" id="SSF55031">
    <property type="entry name" value="Bacterial exopeptidase dimerisation domain"/>
    <property type="match status" value="1"/>
</dbReference>
<accession>A0ABV6NIQ5</accession>
<dbReference type="InterPro" id="IPR011650">
    <property type="entry name" value="Peptidase_M20_dimer"/>
</dbReference>
<protein>
    <submittedName>
        <fullName evidence="3">Amidohydrolase</fullName>
    </submittedName>
</protein>
<evidence type="ECO:0000256" key="1">
    <source>
        <dbReference type="SAM" id="MobiDB-lite"/>
    </source>
</evidence>
<dbReference type="InterPro" id="IPR052030">
    <property type="entry name" value="Peptidase_M20/M20A_hydrolases"/>
</dbReference>
<dbReference type="NCBIfam" id="TIGR01891">
    <property type="entry name" value="amidohydrolases"/>
    <property type="match status" value="1"/>
</dbReference>
<keyword evidence="4" id="KW-1185">Reference proteome</keyword>
<dbReference type="PANTHER" id="PTHR30575:SF0">
    <property type="entry name" value="XAA-ARG DIPEPTIDASE"/>
    <property type="match status" value="1"/>
</dbReference>
<organism evidence="3 4">
    <name type="scientific">Halalkalibacter alkalisediminis</name>
    <dbReference type="NCBI Taxonomy" id="935616"/>
    <lineage>
        <taxon>Bacteria</taxon>
        <taxon>Bacillati</taxon>
        <taxon>Bacillota</taxon>
        <taxon>Bacilli</taxon>
        <taxon>Bacillales</taxon>
        <taxon>Bacillaceae</taxon>
        <taxon>Halalkalibacter</taxon>
    </lineage>
</organism>
<sequence length="477" mass="51969">MSKQRILELIKKDQSEFTDMAKQIWDHPQVAYEEKYASNLQISKLEEEGFNIYSPIGEMDTAFVAEYGTGKPIIGILGEYDALPGLSQQVSAVQEEIVSNGPGHGCGHNLLGTGGVEAVIALKKVMKEEGLSGTIRYYGCPAEEVLSGKTFMAREGVFNDLDCALTWHPGDSNIVMNMSMQAMVSVKFHFKGITAHAAAAPHAGRSALDGVELMNVGTNYLREHVPDGTRFHYVITNGGLAPNVVPDEAVVWYYLRGATKDAVDQLFTRVEKIAKGAAMMTETNVDSEILAFAYETLPNEHLNELMYKNMQESTDLLFTEDEQGFAKQLVNSIEKAVGNGTGLFGSTVNELLPTNVQYKKELNGKSLSGSTDVGDVSWITPLGMISTTCAPVGVALHSWQATASFGSSIGFKGMHLAAQVMSLTAYDLLINKGNILDKALEEFKKSTKERQYVAGIPAELGPTGKRKEKVRSQSKKF</sequence>
<dbReference type="Pfam" id="PF07687">
    <property type="entry name" value="M20_dimer"/>
    <property type="match status" value="1"/>
</dbReference>
<dbReference type="Gene3D" id="3.40.630.10">
    <property type="entry name" value="Zn peptidases"/>
    <property type="match status" value="1"/>
</dbReference>
<dbReference type="PIRSF" id="PIRSF037227">
    <property type="entry name" value="Aminobenzoyl-glu_utiliz_pB"/>
    <property type="match status" value="1"/>
</dbReference>
<gene>
    <name evidence="3" type="ORF">ACFFH4_16740</name>
</gene>
<dbReference type="SUPFAM" id="SSF53187">
    <property type="entry name" value="Zn-dependent exopeptidases"/>
    <property type="match status" value="1"/>
</dbReference>
<evidence type="ECO:0000313" key="4">
    <source>
        <dbReference type="Proteomes" id="UP001589833"/>
    </source>
</evidence>
<comment type="caution">
    <text evidence="3">The sequence shown here is derived from an EMBL/GenBank/DDBJ whole genome shotgun (WGS) entry which is preliminary data.</text>
</comment>
<name>A0ABV6NIQ5_9BACI</name>
<dbReference type="Gene3D" id="3.30.70.360">
    <property type="match status" value="1"/>
</dbReference>
<feature type="compositionally biased region" description="Basic residues" evidence="1">
    <location>
        <begin position="464"/>
        <end position="477"/>
    </location>
</feature>
<dbReference type="EMBL" id="JBHLTR010000031">
    <property type="protein sequence ID" value="MFC0560637.1"/>
    <property type="molecule type" value="Genomic_DNA"/>
</dbReference>
<dbReference type="Proteomes" id="UP001589833">
    <property type="component" value="Unassembled WGS sequence"/>
</dbReference>
<feature type="domain" description="Peptidase M20 dimerisation" evidence="2">
    <location>
        <begin position="183"/>
        <end position="275"/>
    </location>
</feature>
<reference evidence="3 4" key="1">
    <citation type="submission" date="2024-09" db="EMBL/GenBank/DDBJ databases">
        <authorList>
            <person name="Sun Q."/>
            <person name="Mori K."/>
        </authorList>
    </citation>
    <scope>NUCLEOTIDE SEQUENCE [LARGE SCALE GENOMIC DNA]</scope>
    <source>
        <strain evidence="3 4">NCAIM B.02301</strain>
    </source>
</reference>